<evidence type="ECO:0000313" key="8">
    <source>
        <dbReference type="EMBL" id="KIM96098.1"/>
    </source>
</evidence>
<feature type="domain" description="Major facilitator superfamily (MFS) profile" evidence="7">
    <location>
        <begin position="40"/>
        <end position="498"/>
    </location>
</feature>
<feature type="transmembrane region" description="Helical" evidence="6">
    <location>
        <begin position="76"/>
        <end position="94"/>
    </location>
</feature>
<dbReference type="OrthoDB" id="2985014at2759"/>
<protein>
    <recommendedName>
        <fullName evidence="7">Major facilitator superfamily (MFS) profile domain-containing protein</fullName>
    </recommendedName>
</protein>
<accession>A0A0C3CB23</accession>
<feature type="transmembrane region" description="Helical" evidence="6">
    <location>
        <begin position="475"/>
        <end position="495"/>
    </location>
</feature>
<keyword evidence="3 6" id="KW-1133">Transmembrane helix</keyword>
<feature type="transmembrane region" description="Helical" evidence="6">
    <location>
        <begin position="267"/>
        <end position="285"/>
    </location>
</feature>
<comment type="subcellular location">
    <subcellularLocation>
        <location evidence="1">Membrane</location>
        <topology evidence="1">Multi-pass membrane protein</topology>
    </subcellularLocation>
</comment>
<dbReference type="InParanoid" id="A0A0C3CB23"/>
<gene>
    <name evidence="8" type="ORF">OIDMADRAFT_44850</name>
</gene>
<dbReference type="InterPro" id="IPR036259">
    <property type="entry name" value="MFS_trans_sf"/>
</dbReference>
<proteinExistence type="predicted"/>
<dbReference type="GO" id="GO:0022857">
    <property type="term" value="F:transmembrane transporter activity"/>
    <property type="evidence" value="ECO:0007669"/>
    <property type="project" value="InterPro"/>
</dbReference>
<dbReference type="Pfam" id="PF07690">
    <property type="entry name" value="MFS_1"/>
    <property type="match status" value="1"/>
</dbReference>
<evidence type="ECO:0000256" key="3">
    <source>
        <dbReference type="ARBA" id="ARBA00022989"/>
    </source>
</evidence>
<reference evidence="8 9" key="1">
    <citation type="submission" date="2014-04" db="EMBL/GenBank/DDBJ databases">
        <authorList>
            <consortium name="DOE Joint Genome Institute"/>
            <person name="Kuo A."/>
            <person name="Martino E."/>
            <person name="Perotto S."/>
            <person name="Kohler A."/>
            <person name="Nagy L.G."/>
            <person name="Floudas D."/>
            <person name="Copeland A."/>
            <person name="Barry K.W."/>
            <person name="Cichocki N."/>
            <person name="Veneault-Fourrey C."/>
            <person name="LaButti K."/>
            <person name="Lindquist E.A."/>
            <person name="Lipzen A."/>
            <person name="Lundell T."/>
            <person name="Morin E."/>
            <person name="Murat C."/>
            <person name="Sun H."/>
            <person name="Tunlid A."/>
            <person name="Henrissat B."/>
            <person name="Grigoriev I.V."/>
            <person name="Hibbett D.S."/>
            <person name="Martin F."/>
            <person name="Nordberg H.P."/>
            <person name="Cantor M.N."/>
            <person name="Hua S.X."/>
        </authorList>
    </citation>
    <scope>NUCLEOTIDE SEQUENCE [LARGE SCALE GENOMIC DNA]</scope>
    <source>
        <strain evidence="8 9">Zn</strain>
    </source>
</reference>
<evidence type="ECO:0000256" key="1">
    <source>
        <dbReference type="ARBA" id="ARBA00004141"/>
    </source>
</evidence>
<evidence type="ECO:0000256" key="6">
    <source>
        <dbReference type="SAM" id="Phobius"/>
    </source>
</evidence>
<feature type="transmembrane region" description="Helical" evidence="6">
    <location>
        <begin position="434"/>
        <end position="455"/>
    </location>
</feature>
<feature type="compositionally biased region" description="Polar residues" evidence="5">
    <location>
        <begin position="512"/>
        <end position="521"/>
    </location>
</feature>
<feature type="transmembrane region" description="Helical" evidence="6">
    <location>
        <begin position="236"/>
        <end position="255"/>
    </location>
</feature>
<reference evidence="9" key="2">
    <citation type="submission" date="2015-01" db="EMBL/GenBank/DDBJ databases">
        <title>Evolutionary Origins and Diversification of the Mycorrhizal Mutualists.</title>
        <authorList>
            <consortium name="DOE Joint Genome Institute"/>
            <consortium name="Mycorrhizal Genomics Consortium"/>
            <person name="Kohler A."/>
            <person name="Kuo A."/>
            <person name="Nagy L.G."/>
            <person name="Floudas D."/>
            <person name="Copeland A."/>
            <person name="Barry K.W."/>
            <person name="Cichocki N."/>
            <person name="Veneault-Fourrey C."/>
            <person name="LaButti K."/>
            <person name="Lindquist E.A."/>
            <person name="Lipzen A."/>
            <person name="Lundell T."/>
            <person name="Morin E."/>
            <person name="Murat C."/>
            <person name="Riley R."/>
            <person name="Ohm R."/>
            <person name="Sun H."/>
            <person name="Tunlid A."/>
            <person name="Henrissat B."/>
            <person name="Grigoriev I.V."/>
            <person name="Hibbett D.S."/>
            <person name="Martin F."/>
        </authorList>
    </citation>
    <scope>NUCLEOTIDE SEQUENCE [LARGE SCALE GENOMIC DNA]</scope>
    <source>
        <strain evidence="9">Zn</strain>
    </source>
</reference>
<dbReference type="HOGENOM" id="CLU_000960_27_3_1"/>
<feature type="transmembrane region" description="Helical" evidence="6">
    <location>
        <begin position="198"/>
        <end position="216"/>
    </location>
</feature>
<feature type="transmembrane region" description="Helical" evidence="6">
    <location>
        <begin position="167"/>
        <end position="192"/>
    </location>
</feature>
<feature type="transmembrane region" description="Helical" evidence="6">
    <location>
        <begin position="306"/>
        <end position="328"/>
    </location>
</feature>
<evidence type="ECO:0000256" key="4">
    <source>
        <dbReference type="ARBA" id="ARBA00023136"/>
    </source>
</evidence>
<dbReference type="InterPro" id="IPR020846">
    <property type="entry name" value="MFS_dom"/>
</dbReference>
<feature type="transmembrane region" description="Helical" evidence="6">
    <location>
        <begin position="340"/>
        <end position="362"/>
    </location>
</feature>
<sequence>MAFKEHFEDDESPVSSSIVEFQDPEKRPACFKSTIQECLFILTATMSIGTSSFLYGICSVITASIGRGLNMTSAEITWISASSALTSGSLLLFFAKVADTFGRRSLLIFSTGAFAAFSLVTGFATNAIYLDTLLGVLGLWSAGAVPPAVGILGAAYERPSKRKNRAFACFSAGNPLGAILGTIFSGIAAHLFNWRASYYLLAIIYVVFFAVAIVTVPKTQRNTEPLSWETLKKFDLVGIFLSMAGIALFCSSLSIAGDAPHGWRTPYVLAMLVLGVVFIVSFVAWEGYCKYPMMPLRIWKDRNFSLINLIVMFGFMSFGTSSFWVSLFMQNVLRFSPLEVAVHLLPQAVVGILVNIIAGLVLHKVSNKLLMGIGSVAYFGASLLLALMRGDHVYWPFIAPSLALAVIGADLQFNVANMYVMSSLPPEKQSLGGGIFNTVTKICGAVGLAISSSVYNAESTSSAALQTSSRPYNMAFWFCAASAGLGICFVPFLTIGTQGHSTKESAAKGSVGVTSSATSDGQVEKINVPTEGKT</sequence>
<evidence type="ECO:0000259" key="7">
    <source>
        <dbReference type="PROSITE" id="PS50850"/>
    </source>
</evidence>
<dbReference type="PROSITE" id="PS50850">
    <property type="entry name" value="MFS"/>
    <property type="match status" value="1"/>
</dbReference>
<dbReference type="PANTHER" id="PTHR42718:SF23">
    <property type="entry name" value="MAJOR FACILITATOR SUPERFAMILY (MFS) PROFILE DOMAIN-CONTAINING PROTEIN"/>
    <property type="match status" value="1"/>
</dbReference>
<dbReference type="Proteomes" id="UP000054321">
    <property type="component" value="Unassembled WGS sequence"/>
</dbReference>
<dbReference type="AlphaFoldDB" id="A0A0C3CB23"/>
<evidence type="ECO:0000256" key="2">
    <source>
        <dbReference type="ARBA" id="ARBA00022692"/>
    </source>
</evidence>
<keyword evidence="4 6" id="KW-0472">Membrane</keyword>
<feature type="transmembrane region" description="Helical" evidence="6">
    <location>
        <begin position="39"/>
        <end position="64"/>
    </location>
</feature>
<feature type="transmembrane region" description="Helical" evidence="6">
    <location>
        <begin position="369"/>
        <end position="388"/>
    </location>
</feature>
<feature type="transmembrane region" description="Helical" evidence="6">
    <location>
        <begin position="106"/>
        <end position="129"/>
    </location>
</feature>
<feature type="region of interest" description="Disordered" evidence="5">
    <location>
        <begin position="506"/>
        <end position="534"/>
    </location>
</feature>
<organism evidence="8 9">
    <name type="scientific">Oidiodendron maius (strain Zn)</name>
    <dbReference type="NCBI Taxonomy" id="913774"/>
    <lineage>
        <taxon>Eukaryota</taxon>
        <taxon>Fungi</taxon>
        <taxon>Dikarya</taxon>
        <taxon>Ascomycota</taxon>
        <taxon>Pezizomycotina</taxon>
        <taxon>Leotiomycetes</taxon>
        <taxon>Leotiomycetes incertae sedis</taxon>
        <taxon>Myxotrichaceae</taxon>
        <taxon>Oidiodendron</taxon>
    </lineage>
</organism>
<feature type="transmembrane region" description="Helical" evidence="6">
    <location>
        <begin position="394"/>
        <end position="413"/>
    </location>
</feature>
<dbReference type="Gene3D" id="1.20.1250.20">
    <property type="entry name" value="MFS general substrate transporter like domains"/>
    <property type="match status" value="2"/>
</dbReference>
<dbReference type="EMBL" id="KN832885">
    <property type="protein sequence ID" value="KIM96098.1"/>
    <property type="molecule type" value="Genomic_DNA"/>
</dbReference>
<keyword evidence="9" id="KW-1185">Reference proteome</keyword>
<dbReference type="GO" id="GO:0016020">
    <property type="term" value="C:membrane"/>
    <property type="evidence" value="ECO:0007669"/>
    <property type="project" value="UniProtKB-SubCell"/>
</dbReference>
<dbReference type="InterPro" id="IPR011701">
    <property type="entry name" value="MFS"/>
</dbReference>
<feature type="transmembrane region" description="Helical" evidence="6">
    <location>
        <begin position="135"/>
        <end position="155"/>
    </location>
</feature>
<dbReference type="PANTHER" id="PTHR42718">
    <property type="entry name" value="MAJOR FACILITATOR SUPERFAMILY MULTIDRUG TRANSPORTER MFSC"/>
    <property type="match status" value="1"/>
</dbReference>
<evidence type="ECO:0000313" key="9">
    <source>
        <dbReference type="Proteomes" id="UP000054321"/>
    </source>
</evidence>
<dbReference type="SUPFAM" id="SSF103473">
    <property type="entry name" value="MFS general substrate transporter"/>
    <property type="match status" value="2"/>
</dbReference>
<name>A0A0C3CB23_OIDMZ</name>
<keyword evidence="2 6" id="KW-0812">Transmembrane</keyword>
<evidence type="ECO:0000256" key="5">
    <source>
        <dbReference type="SAM" id="MobiDB-lite"/>
    </source>
</evidence>